<name>A0A9D4UN18_ADICA</name>
<evidence type="ECO:0000256" key="5">
    <source>
        <dbReference type="ARBA" id="ARBA00023284"/>
    </source>
</evidence>
<dbReference type="GO" id="GO:0051082">
    <property type="term" value="F:unfolded protein binding"/>
    <property type="evidence" value="ECO:0007669"/>
    <property type="project" value="InterPro"/>
</dbReference>
<dbReference type="SUPFAM" id="SSF64397">
    <property type="entry name" value="Hsp33 domain"/>
    <property type="match status" value="1"/>
</dbReference>
<keyword evidence="7" id="KW-1185">Reference proteome</keyword>
<dbReference type="InterPro" id="IPR016154">
    <property type="entry name" value="Heat_shock_Hsp33_C"/>
</dbReference>
<dbReference type="Pfam" id="PF01430">
    <property type="entry name" value="HSP33"/>
    <property type="match status" value="1"/>
</dbReference>
<dbReference type="GO" id="GO:0042026">
    <property type="term" value="P:protein refolding"/>
    <property type="evidence" value="ECO:0007669"/>
    <property type="project" value="TreeGrafter"/>
</dbReference>
<evidence type="ECO:0000313" key="6">
    <source>
        <dbReference type="EMBL" id="KAI5070950.1"/>
    </source>
</evidence>
<sequence>MATVSWRLCSPALRAAQFYAGRRTILHKQQPVDESALPTHFRCRAVRLITSEKTHEGQDVILRCISTTAEVSVLSISATHLVEEAHNRHKATPTALATLGRALMGTLLLGALKDDTESVQITLMGDGPIGKLIAVASKDGWVKGFVENPLCDVPPKENNNFNVGAAVGSGMLNVSRYHPSWKQPYLGTVPIFSGEIAEDIAHYLASSEQVNTAIGLGVTLKKDGSVQSAHGFLVQVLPFCSEETLTKLEENIKKMRPLSETSEEVYALEILESILDGIGMGDMYVFSNPRYGPCDVSELKERMLRAVALLGPSDVQKLLDEQGHVEVRCEFCAEVLHFGKSDLEPILQESSK</sequence>
<evidence type="ECO:0000256" key="2">
    <source>
        <dbReference type="ARBA" id="ARBA00022833"/>
    </source>
</evidence>
<dbReference type="PIRSF" id="PIRSF005261">
    <property type="entry name" value="Heat_shock_Hsp33"/>
    <property type="match status" value="1"/>
</dbReference>
<dbReference type="PANTHER" id="PTHR30111:SF1">
    <property type="entry name" value="33 KDA CHAPERONIN"/>
    <property type="match status" value="1"/>
</dbReference>
<dbReference type="AlphaFoldDB" id="A0A9D4UN18"/>
<reference evidence="6" key="1">
    <citation type="submission" date="2021-01" db="EMBL/GenBank/DDBJ databases">
        <title>Adiantum capillus-veneris genome.</title>
        <authorList>
            <person name="Fang Y."/>
            <person name="Liao Q."/>
        </authorList>
    </citation>
    <scope>NUCLEOTIDE SEQUENCE</scope>
    <source>
        <strain evidence="6">H3</strain>
        <tissue evidence="6">Leaf</tissue>
    </source>
</reference>
<keyword evidence="1" id="KW-0963">Cytoplasm</keyword>
<dbReference type="Gene3D" id="3.90.1280.10">
    <property type="entry name" value="HSP33 redox switch-like"/>
    <property type="match status" value="1"/>
</dbReference>
<keyword evidence="3" id="KW-1015">Disulfide bond</keyword>
<dbReference type="EMBL" id="JABFUD020000013">
    <property type="protein sequence ID" value="KAI5070950.1"/>
    <property type="molecule type" value="Genomic_DNA"/>
</dbReference>
<evidence type="ECO:0000256" key="4">
    <source>
        <dbReference type="ARBA" id="ARBA00023186"/>
    </source>
</evidence>
<dbReference type="PANTHER" id="PTHR30111">
    <property type="entry name" value="33 KDA CHAPERONIN"/>
    <property type="match status" value="1"/>
</dbReference>
<comment type="caution">
    <text evidence="6">The sequence shown here is derived from an EMBL/GenBank/DDBJ whole genome shotgun (WGS) entry which is preliminary data.</text>
</comment>
<dbReference type="CDD" id="cd00498">
    <property type="entry name" value="Hsp33"/>
    <property type="match status" value="1"/>
</dbReference>
<evidence type="ECO:0000313" key="7">
    <source>
        <dbReference type="Proteomes" id="UP000886520"/>
    </source>
</evidence>
<evidence type="ECO:0000256" key="3">
    <source>
        <dbReference type="ARBA" id="ARBA00023157"/>
    </source>
</evidence>
<dbReference type="InterPro" id="IPR016153">
    <property type="entry name" value="Heat_shock_Hsp33_N"/>
</dbReference>
<organism evidence="6 7">
    <name type="scientific">Adiantum capillus-veneris</name>
    <name type="common">Maidenhair fern</name>
    <dbReference type="NCBI Taxonomy" id="13818"/>
    <lineage>
        <taxon>Eukaryota</taxon>
        <taxon>Viridiplantae</taxon>
        <taxon>Streptophyta</taxon>
        <taxon>Embryophyta</taxon>
        <taxon>Tracheophyta</taxon>
        <taxon>Polypodiopsida</taxon>
        <taxon>Polypodiidae</taxon>
        <taxon>Polypodiales</taxon>
        <taxon>Pteridineae</taxon>
        <taxon>Pteridaceae</taxon>
        <taxon>Vittarioideae</taxon>
        <taxon>Adiantum</taxon>
    </lineage>
</organism>
<dbReference type="SUPFAM" id="SSF118352">
    <property type="entry name" value="HSP33 redox switch-like"/>
    <property type="match status" value="1"/>
</dbReference>
<protein>
    <submittedName>
        <fullName evidence="6">Uncharacterized protein</fullName>
    </submittedName>
</protein>
<dbReference type="Proteomes" id="UP000886520">
    <property type="component" value="Chromosome 13"/>
</dbReference>
<gene>
    <name evidence="6" type="ORF">GOP47_0013201</name>
</gene>
<accession>A0A9D4UN18</accession>
<dbReference type="Gene3D" id="3.55.30.10">
    <property type="entry name" value="Hsp33 domain"/>
    <property type="match status" value="1"/>
</dbReference>
<dbReference type="OrthoDB" id="10264121at2759"/>
<keyword evidence="2" id="KW-0862">Zinc</keyword>
<dbReference type="GO" id="GO:0044183">
    <property type="term" value="F:protein folding chaperone"/>
    <property type="evidence" value="ECO:0007669"/>
    <property type="project" value="TreeGrafter"/>
</dbReference>
<dbReference type="GO" id="GO:0005737">
    <property type="term" value="C:cytoplasm"/>
    <property type="evidence" value="ECO:0007669"/>
    <property type="project" value="InterPro"/>
</dbReference>
<keyword evidence="4" id="KW-0143">Chaperone</keyword>
<keyword evidence="5" id="KW-0676">Redox-active center</keyword>
<dbReference type="InterPro" id="IPR000397">
    <property type="entry name" value="Heat_shock_Hsp33"/>
</dbReference>
<proteinExistence type="predicted"/>
<evidence type="ECO:0000256" key="1">
    <source>
        <dbReference type="ARBA" id="ARBA00022490"/>
    </source>
</evidence>